<keyword evidence="4 9" id="KW-0732">Signal</keyword>
<feature type="domain" description="Pili assembly chaperone C-terminal" evidence="11">
    <location>
        <begin position="159"/>
        <end position="214"/>
    </location>
</feature>
<proteinExistence type="inferred from homology"/>
<dbReference type="Gene3D" id="2.60.40.10">
    <property type="entry name" value="Immunoglobulins"/>
    <property type="match status" value="2"/>
</dbReference>
<dbReference type="RefSeq" id="WP_076943177.1">
    <property type="nucleotide sequence ID" value="NZ_MOXD01000009.1"/>
</dbReference>
<keyword evidence="3" id="KW-1029">Fimbrium biogenesis</keyword>
<dbReference type="InterPro" id="IPR016147">
    <property type="entry name" value="Pili_assmbl_chaperone_N"/>
</dbReference>
<organism evidence="12 13">
    <name type="scientific">Serratia oryzae</name>
    <dbReference type="NCBI Taxonomy" id="2034155"/>
    <lineage>
        <taxon>Bacteria</taxon>
        <taxon>Pseudomonadati</taxon>
        <taxon>Pseudomonadota</taxon>
        <taxon>Gammaproteobacteria</taxon>
        <taxon>Enterobacterales</taxon>
        <taxon>Yersiniaceae</taxon>
        <taxon>Serratia</taxon>
    </lineage>
</organism>
<evidence type="ECO:0000256" key="9">
    <source>
        <dbReference type="SAM" id="SignalP"/>
    </source>
</evidence>
<dbReference type="InterPro" id="IPR016148">
    <property type="entry name" value="Pili_assmbl_chaperone_C"/>
</dbReference>
<dbReference type="GO" id="GO:0071555">
    <property type="term" value="P:cell wall organization"/>
    <property type="evidence" value="ECO:0007669"/>
    <property type="project" value="InterPro"/>
</dbReference>
<dbReference type="InterPro" id="IPR013783">
    <property type="entry name" value="Ig-like_fold"/>
</dbReference>
<dbReference type="EMBL" id="MOXD01000009">
    <property type="protein sequence ID" value="OMQ21039.1"/>
    <property type="molecule type" value="Genomic_DNA"/>
</dbReference>
<evidence type="ECO:0000259" key="11">
    <source>
        <dbReference type="Pfam" id="PF02753"/>
    </source>
</evidence>
<name>A0A1S8CHM0_9GAMM</name>
<evidence type="ECO:0000256" key="6">
    <source>
        <dbReference type="ARBA" id="ARBA00023186"/>
    </source>
</evidence>
<dbReference type="PANTHER" id="PTHR30251:SF9">
    <property type="entry name" value="CHAPERONE PROTEIN CAF1M"/>
    <property type="match status" value="1"/>
</dbReference>
<dbReference type="FunFam" id="2.60.40.10:FF:000458">
    <property type="entry name" value="Molecular chaperone FimC"/>
    <property type="match status" value="1"/>
</dbReference>
<keyword evidence="7" id="KW-0393">Immunoglobulin domain</keyword>
<dbReference type="GO" id="GO:0030288">
    <property type="term" value="C:outer membrane-bounded periplasmic space"/>
    <property type="evidence" value="ECO:0007669"/>
    <property type="project" value="InterPro"/>
</dbReference>
<evidence type="ECO:0000256" key="8">
    <source>
        <dbReference type="RuleBase" id="RU003918"/>
    </source>
</evidence>
<dbReference type="PRINTS" id="PR00969">
    <property type="entry name" value="CHAPERONPILI"/>
</dbReference>
<dbReference type="STRING" id="2034155.BMI79_15810"/>
<dbReference type="PROSITE" id="PS00635">
    <property type="entry name" value="PILI_CHAPERONE"/>
    <property type="match status" value="1"/>
</dbReference>
<sequence>MKAAFILLIAILSPFSAYAGVIIGGTRLIYNGAQKEATITVKNPDDIPYLVQSWANTNIEGTEKAPFLITPPLFRLDGKQENTLRVVRIAGQLPEDKESLFWLSVKSVPPSEGKGNQLQIAVRTRIKLIYRPAGLKGSLEEAAKALRWQRNGNNLQAFNDSPYYLSFYSVSLANEKIKEPQMVAPGASIGYRLPANAQGNHVSWQIINDFGGISEVYQHRL</sequence>
<comment type="subcellular location">
    <subcellularLocation>
        <location evidence="1 8">Periplasm</location>
    </subcellularLocation>
</comment>
<dbReference type="InterPro" id="IPR008962">
    <property type="entry name" value="PapD-like_sf"/>
</dbReference>
<keyword evidence="6 8" id="KW-0143">Chaperone</keyword>
<feature type="domain" description="Pili assembly chaperone N-terminal" evidence="10">
    <location>
        <begin position="20"/>
        <end position="136"/>
    </location>
</feature>
<evidence type="ECO:0000256" key="5">
    <source>
        <dbReference type="ARBA" id="ARBA00022764"/>
    </source>
</evidence>
<dbReference type="InterPro" id="IPR036316">
    <property type="entry name" value="Pili_assmbl_chap_C_dom_sf"/>
</dbReference>
<dbReference type="InterPro" id="IPR001829">
    <property type="entry name" value="Pili_assmbl_chaperone_bac"/>
</dbReference>
<feature type="chain" id="PRO_5012300688" evidence="9">
    <location>
        <begin position="20"/>
        <end position="221"/>
    </location>
</feature>
<evidence type="ECO:0000256" key="4">
    <source>
        <dbReference type="ARBA" id="ARBA00022729"/>
    </source>
</evidence>
<gene>
    <name evidence="12" type="ORF">BMI79_15810</name>
</gene>
<evidence type="ECO:0000256" key="3">
    <source>
        <dbReference type="ARBA" id="ARBA00022558"/>
    </source>
</evidence>
<evidence type="ECO:0000259" key="10">
    <source>
        <dbReference type="Pfam" id="PF00345"/>
    </source>
</evidence>
<evidence type="ECO:0000313" key="12">
    <source>
        <dbReference type="EMBL" id="OMQ21039.1"/>
    </source>
</evidence>
<dbReference type="SUPFAM" id="SSF49354">
    <property type="entry name" value="PapD-like"/>
    <property type="match status" value="1"/>
</dbReference>
<dbReference type="OrthoDB" id="9131059at2"/>
<evidence type="ECO:0000256" key="2">
    <source>
        <dbReference type="ARBA" id="ARBA00007399"/>
    </source>
</evidence>
<evidence type="ECO:0000313" key="13">
    <source>
        <dbReference type="Proteomes" id="UP000216021"/>
    </source>
</evidence>
<dbReference type="InterPro" id="IPR050643">
    <property type="entry name" value="Periplasmic_pilus_chap"/>
</dbReference>
<dbReference type="Pfam" id="PF02753">
    <property type="entry name" value="PapD_C"/>
    <property type="match status" value="1"/>
</dbReference>
<dbReference type="AlphaFoldDB" id="A0A1S8CHM0"/>
<protein>
    <submittedName>
        <fullName evidence="12">Long polar fimbrial chaperone LpfB</fullName>
    </submittedName>
</protein>
<keyword evidence="13" id="KW-1185">Reference proteome</keyword>
<dbReference type="SUPFAM" id="SSF49584">
    <property type="entry name" value="Periplasmic chaperone C-domain"/>
    <property type="match status" value="1"/>
</dbReference>
<feature type="signal peptide" evidence="9">
    <location>
        <begin position="1"/>
        <end position="19"/>
    </location>
</feature>
<comment type="similarity">
    <text evidence="2 8">Belongs to the periplasmic pilus chaperone family.</text>
</comment>
<accession>A0A1S8CHM0</accession>
<comment type="caution">
    <text evidence="12">The sequence shown here is derived from an EMBL/GenBank/DDBJ whole genome shotgun (WGS) entry which is preliminary data.</text>
</comment>
<dbReference type="Pfam" id="PF00345">
    <property type="entry name" value="PapD_N"/>
    <property type="match status" value="1"/>
</dbReference>
<dbReference type="InterPro" id="IPR018046">
    <property type="entry name" value="Pili_assmbl_chaperone_CS"/>
</dbReference>
<evidence type="ECO:0000256" key="7">
    <source>
        <dbReference type="ARBA" id="ARBA00023319"/>
    </source>
</evidence>
<dbReference type="PANTHER" id="PTHR30251">
    <property type="entry name" value="PILUS ASSEMBLY CHAPERONE"/>
    <property type="match status" value="1"/>
</dbReference>
<dbReference type="Proteomes" id="UP000216021">
    <property type="component" value="Unassembled WGS sequence"/>
</dbReference>
<keyword evidence="5" id="KW-0574">Periplasm</keyword>
<reference evidence="12 13" key="1">
    <citation type="submission" date="2016-11" db="EMBL/GenBank/DDBJ databases">
        <title>Rahnella oryzae sp. nov., isolated from rice root.</title>
        <authorList>
            <person name="Zhang X.-X."/>
            <person name="Zhang J."/>
        </authorList>
    </citation>
    <scope>NUCLEOTIDE SEQUENCE [LARGE SCALE GENOMIC DNA]</scope>
    <source>
        <strain evidence="12 13">J11-6</strain>
    </source>
</reference>
<evidence type="ECO:0000256" key="1">
    <source>
        <dbReference type="ARBA" id="ARBA00004418"/>
    </source>
</evidence>